<dbReference type="VEuPathDB" id="GiardiaDB:QR46_3649"/>
<evidence type="ECO:0000313" key="2">
    <source>
        <dbReference type="Proteomes" id="UP000018320"/>
    </source>
</evidence>
<dbReference type="VEuPathDB" id="GiardiaDB:GL50581_3476"/>
<proteinExistence type="predicted"/>
<dbReference type="AlphaFoldDB" id="V6TCD3"/>
<reference evidence="2" key="1">
    <citation type="submission" date="2012-02" db="EMBL/GenBank/DDBJ databases">
        <title>Genome sequencing of Giardia lamblia Genotypes A2 and B isolates (DH and GS) and comparative analysis with the genomes of Genotypes A1 and E (WB and Pig).</title>
        <authorList>
            <person name="Adam R."/>
            <person name="Dahlstrom E."/>
            <person name="Martens C."/>
            <person name="Bruno D."/>
            <person name="Barbian K."/>
            <person name="Porcella S.F."/>
            <person name="Nash T."/>
        </authorList>
    </citation>
    <scope>NUCLEOTIDE SEQUENCE</scope>
    <source>
        <strain evidence="2">DH</strain>
    </source>
</reference>
<organism evidence="1 2">
    <name type="scientific">Giardia intestinalis</name>
    <name type="common">Giardia lamblia</name>
    <dbReference type="NCBI Taxonomy" id="5741"/>
    <lineage>
        <taxon>Eukaryota</taxon>
        <taxon>Metamonada</taxon>
        <taxon>Diplomonadida</taxon>
        <taxon>Hexamitidae</taxon>
        <taxon>Giardiinae</taxon>
        <taxon>Giardia</taxon>
    </lineage>
</organism>
<dbReference type="Proteomes" id="UP000018320">
    <property type="component" value="Unassembled WGS sequence"/>
</dbReference>
<name>V6TCD3_GIAIN</name>
<gene>
    <name evidence="1" type="ORF">DHA2_12867</name>
</gene>
<dbReference type="VEuPathDB" id="GiardiaDB:DHA2_12867"/>
<dbReference type="EMBL" id="AHGT01000044">
    <property type="protein sequence ID" value="ESU36563.1"/>
    <property type="molecule type" value="Genomic_DNA"/>
</dbReference>
<sequence length="537" mass="61614">VTRCRKKMKAFDVVKHKYDGSPEEVSRSTYSSINPVSIIDEPNGHSYFTHNAYLLLSRCYLYVYSRSPPYSLRLPLKRVNGIEFRKKGTKVNGKRVSDNAVVIVCNTDSKYNDLANDNASNSLTLVFGQPKKGEKLPRTPAEDFQDLEAKLMPAYQTSSRDSVEDVRSACILNPLRERYSQILREIDLPKDFRFNITSIRNKEIYTKLIKLAEHWVEQDAFKKESSRYLHTKKYEDGIKAAKTLLHETAMTRDTLAMTAKDTVSLAPPNFVSPTPVKELPSSANGTGGGITVFKLYNDEKLCQSYAQVVIFNRTQPFDLAIELSDVLHAFLSIRPSSVASPVSDKDAFVTELMSAIEYYVALSPLYIQQRILQCVFLPVDEVFALINRSRPNNPVHVTELNGIFDYIENERRTRGHDAFPYVPWTLNGHRYLVTKEVRSYKMFYLYVILILYNEYNRVRNRRPIKHPCVSVHRIIEMIHVNVTTATDILNAMQQLGCLVSETNGGVKYYYLNRITFNYRVMLKEAIDCKIIKEVTIS</sequence>
<reference evidence="1 2" key="2">
    <citation type="journal article" date="2013" name="Genome Biol. Evol.">
        <title>Genome sequencing of Giardia lamblia genotypes A2 and B isolates (DH and GS) and comparative analysis with the genomes of genotypes A1 and E (WB and Pig).</title>
        <authorList>
            <person name="Adam R.D."/>
            <person name="Dahlstrom E.W."/>
            <person name="Martens C.A."/>
            <person name="Bruno D.P."/>
            <person name="Barbian K.D."/>
            <person name="Ricklefs S.M."/>
            <person name="Hernandez M.M."/>
            <person name="Narla N.P."/>
            <person name="Patel R.B."/>
            <person name="Porcella S.F."/>
            <person name="Nash T.E."/>
        </authorList>
    </citation>
    <scope>NUCLEOTIDE SEQUENCE [LARGE SCALE GENOMIC DNA]</scope>
    <source>
        <strain evidence="1 2">DH</strain>
    </source>
</reference>
<dbReference type="VEuPathDB" id="GiardiaDB:GL50803_0012867"/>
<evidence type="ECO:0000313" key="1">
    <source>
        <dbReference type="EMBL" id="ESU36563.1"/>
    </source>
</evidence>
<protein>
    <submittedName>
        <fullName evidence="1">Uncharacterized protein</fullName>
    </submittedName>
</protein>
<comment type="caution">
    <text evidence="1">The sequence shown here is derived from an EMBL/GenBank/DDBJ whole genome shotgun (WGS) entry which is preliminary data.</text>
</comment>
<feature type="non-terminal residue" evidence="1">
    <location>
        <position position="1"/>
    </location>
</feature>
<accession>V6TCD3</accession>